<proteinExistence type="predicted"/>
<sequence>MDDTRSDAPAPSDESSSPRPRTVPVESAEEMHEPALATSSAQALEDVRMLEVGKAIYSQIGLDAAPFAKVGLEGLGERITSPKGFKEDEKPQHGSLATSYSSFGDEGTTASVNSHGQLMQITTV</sequence>
<dbReference type="VEuPathDB" id="FungiDB:MPH_01736"/>
<dbReference type="AlphaFoldDB" id="K2S7I6"/>
<feature type="compositionally biased region" description="Low complexity" evidence="1">
    <location>
        <begin position="7"/>
        <end position="20"/>
    </location>
</feature>
<name>K2S7I6_MACPH</name>
<evidence type="ECO:0000256" key="1">
    <source>
        <dbReference type="SAM" id="MobiDB-lite"/>
    </source>
</evidence>
<feature type="region of interest" description="Disordered" evidence="1">
    <location>
        <begin position="1"/>
        <end position="40"/>
    </location>
</feature>
<dbReference type="EMBL" id="AHHD01000073">
    <property type="protein sequence ID" value="EKG20872.1"/>
    <property type="molecule type" value="Genomic_DNA"/>
</dbReference>
<reference evidence="2 3" key="1">
    <citation type="journal article" date="2012" name="BMC Genomics">
        <title>Tools to kill: Genome of one of the most destructive plant pathogenic fungi Macrophomina phaseolina.</title>
        <authorList>
            <person name="Islam M.S."/>
            <person name="Haque M.S."/>
            <person name="Islam M.M."/>
            <person name="Emdad E.M."/>
            <person name="Halim A."/>
            <person name="Hossen Q.M.M."/>
            <person name="Hossain M.Z."/>
            <person name="Ahmed B."/>
            <person name="Rahim S."/>
            <person name="Rahman M.S."/>
            <person name="Alam M.M."/>
            <person name="Hou S."/>
            <person name="Wan X."/>
            <person name="Saito J.A."/>
            <person name="Alam M."/>
        </authorList>
    </citation>
    <scope>NUCLEOTIDE SEQUENCE [LARGE SCALE GENOMIC DNA]</scope>
    <source>
        <strain evidence="2 3">MS6</strain>
    </source>
</reference>
<accession>K2S7I6</accession>
<evidence type="ECO:0000313" key="3">
    <source>
        <dbReference type="Proteomes" id="UP000007129"/>
    </source>
</evidence>
<feature type="region of interest" description="Disordered" evidence="1">
    <location>
        <begin position="78"/>
        <end position="124"/>
    </location>
</feature>
<gene>
    <name evidence="2" type="ORF">MPH_01736</name>
</gene>
<comment type="caution">
    <text evidence="2">The sequence shown here is derived from an EMBL/GenBank/DDBJ whole genome shotgun (WGS) entry which is preliminary data.</text>
</comment>
<dbReference type="HOGENOM" id="CLU_2004352_0_0_1"/>
<organism evidence="2 3">
    <name type="scientific">Macrophomina phaseolina (strain MS6)</name>
    <name type="common">Charcoal rot fungus</name>
    <dbReference type="NCBI Taxonomy" id="1126212"/>
    <lineage>
        <taxon>Eukaryota</taxon>
        <taxon>Fungi</taxon>
        <taxon>Dikarya</taxon>
        <taxon>Ascomycota</taxon>
        <taxon>Pezizomycotina</taxon>
        <taxon>Dothideomycetes</taxon>
        <taxon>Dothideomycetes incertae sedis</taxon>
        <taxon>Botryosphaeriales</taxon>
        <taxon>Botryosphaeriaceae</taxon>
        <taxon>Macrophomina</taxon>
    </lineage>
</organism>
<feature type="compositionally biased region" description="Polar residues" evidence="1">
    <location>
        <begin position="95"/>
        <end position="124"/>
    </location>
</feature>
<dbReference type="Proteomes" id="UP000007129">
    <property type="component" value="Unassembled WGS sequence"/>
</dbReference>
<dbReference type="InParanoid" id="K2S7I6"/>
<protein>
    <submittedName>
        <fullName evidence="2">Uncharacterized protein</fullName>
    </submittedName>
</protein>
<evidence type="ECO:0000313" key="2">
    <source>
        <dbReference type="EMBL" id="EKG20872.1"/>
    </source>
</evidence>